<keyword evidence="9" id="KW-0449">Lipoprotein</keyword>
<organism evidence="13 14">
    <name type="scientific">Mortierella isabellina</name>
    <name type="common">Filamentous fungus</name>
    <name type="synonym">Umbelopsis isabellina</name>
    <dbReference type="NCBI Taxonomy" id="91625"/>
    <lineage>
        <taxon>Eukaryota</taxon>
        <taxon>Fungi</taxon>
        <taxon>Fungi incertae sedis</taxon>
        <taxon>Mucoromycota</taxon>
        <taxon>Mucoromycotina</taxon>
        <taxon>Umbelopsidomycetes</taxon>
        <taxon>Umbelopsidales</taxon>
        <taxon>Umbelopsidaceae</taxon>
        <taxon>Umbelopsis</taxon>
    </lineage>
</organism>
<dbReference type="GO" id="GO:0007186">
    <property type="term" value="P:G protein-coupled receptor signaling pathway"/>
    <property type="evidence" value="ECO:0007669"/>
    <property type="project" value="InterPro"/>
</dbReference>
<evidence type="ECO:0000256" key="5">
    <source>
        <dbReference type="ARBA" id="ARBA00022481"/>
    </source>
</evidence>
<gene>
    <name evidence="13" type="ORF">INT43_007070</name>
</gene>
<evidence type="ECO:0000256" key="3">
    <source>
        <dbReference type="ARBA" id="ARBA00011581"/>
    </source>
</evidence>
<dbReference type="EMBL" id="JAEPQZ010000004">
    <property type="protein sequence ID" value="KAG2182143.1"/>
    <property type="molecule type" value="Genomic_DNA"/>
</dbReference>
<feature type="domain" description="G protein gamma" evidence="12">
    <location>
        <begin position="25"/>
        <end position="100"/>
    </location>
</feature>
<dbReference type="GO" id="GO:0031681">
    <property type="term" value="F:G-protein beta-subunit binding"/>
    <property type="evidence" value="ECO:0007669"/>
    <property type="project" value="InterPro"/>
</dbReference>
<keyword evidence="7" id="KW-0564">Palmitate</keyword>
<dbReference type="FunFam" id="4.10.260.10:FF:000003">
    <property type="entry name" value="G-protein complex gamma subunit Ste18/GpgA"/>
    <property type="match status" value="1"/>
</dbReference>
<dbReference type="PANTHER" id="PTHR28189:SF1">
    <property type="entry name" value="GUANINE NUCLEOTIDE-BINDING PROTEIN SUBUNIT GAMMA"/>
    <property type="match status" value="1"/>
</dbReference>
<dbReference type="AlphaFoldDB" id="A0A8H7PYI0"/>
<dbReference type="SMART" id="SM01224">
    <property type="entry name" value="G_gamma"/>
    <property type="match status" value="1"/>
</dbReference>
<evidence type="ECO:0000256" key="10">
    <source>
        <dbReference type="ARBA" id="ARBA00023289"/>
    </source>
</evidence>
<proteinExistence type="inferred from homology"/>
<dbReference type="InterPro" id="IPR015898">
    <property type="entry name" value="G-protein_gamma-like_dom"/>
</dbReference>
<evidence type="ECO:0000313" key="13">
    <source>
        <dbReference type="EMBL" id="KAG2182143.1"/>
    </source>
</evidence>
<keyword evidence="8" id="KW-0807">Transducer</keyword>
<dbReference type="InterPro" id="IPR036284">
    <property type="entry name" value="GGL_sf"/>
</dbReference>
<accession>A0A8H7PYI0</accession>
<dbReference type="OrthoDB" id="19232at2759"/>
<dbReference type="Gene3D" id="4.10.260.10">
    <property type="entry name" value="Transducin (heterotrimeric G protein), gamma chain"/>
    <property type="match status" value="1"/>
</dbReference>
<keyword evidence="10" id="KW-0636">Prenylation</keyword>
<protein>
    <recommendedName>
        <fullName evidence="4">Guanine nucleotide-binding protein subunit gamma</fullName>
    </recommendedName>
</protein>
<reference evidence="13" key="1">
    <citation type="submission" date="2020-12" db="EMBL/GenBank/DDBJ databases">
        <title>Metabolic potential, ecology and presence of endohyphal bacteria is reflected in genomic diversity of Mucoromycotina.</title>
        <authorList>
            <person name="Muszewska A."/>
            <person name="Okrasinska A."/>
            <person name="Steczkiewicz K."/>
            <person name="Drgas O."/>
            <person name="Orlowska M."/>
            <person name="Perlinska-Lenart U."/>
            <person name="Aleksandrzak-Piekarczyk T."/>
            <person name="Szatraj K."/>
            <person name="Zielenkiewicz U."/>
            <person name="Pilsyk S."/>
            <person name="Malc E."/>
            <person name="Mieczkowski P."/>
            <person name="Kruszewska J.S."/>
            <person name="Biernat P."/>
            <person name="Pawlowska J."/>
        </authorList>
    </citation>
    <scope>NUCLEOTIDE SEQUENCE</scope>
    <source>
        <strain evidence="13">WA0000067209</strain>
    </source>
</reference>
<dbReference type="SUPFAM" id="SSF48670">
    <property type="entry name" value="Transducin (heterotrimeric G protein), gamma chain"/>
    <property type="match status" value="1"/>
</dbReference>
<evidence type="ECO:0000259" key="12">
    <source>
        <dbReference type="PROSITE" id="PS50058"/>
    </source>
</evidence>
<comment type="similarity">
    <text evidence="2">Belongs to the G protein gamma family.</text>
</comment>
<evidence type="ECO:0000256" key="4">
    <source>
        <dbReference type="ARBA" id="ARBA00016111"/>
    </source>
</evidence>
<feature type="compositionally biased region" description="Basic and acidic residues" evidence="11">
    <location>
        <begin position="1"/>
        <end position="12"/>
    </location>
</feature>
<keyword evidence="14" id="KW-1185">Reference proteome</keyword>
<evidence type="ECO:0000256" key="8">
    <source>
        <dbReference type="ARBA" id="ARBA00023224"/>
    </source>
</evidence>
<evidence type="ECO:0000313" key="14">
    <source>
        <dbReference type="Proteomes" id="UP000654370"/>
    </source>
</evidence>
<dbReference type="SMART" id="SM00224">
    <property type="entry name" value="GGL"/>
    <property type="match status" value="1"/>
</dbReference>
<dbReference type="InterPro" id="IPR041848">
    <property type="entry name" value="Ste18_fungal"/>
</dbReference>
<dbReference type="GO" id="GO:0000750">
    <property type="term" value="P:pheromone-dependent signal transduction involved in conjugation with cellular fusion"/>
    <property type="evidence" value="ECO:0007669"/>
    <property type="project" value="InterPro"/>
</dbReference>
<comment type="subcellular location">
    <subcellularLocation>
        <location evidence="1">Membrane</location>
        <topology evidence="1">Peripheral membrane protein</topology>
    </subcellularLocation>
</comment>
<evidence type="ECO:0000256" key="6">
    <source>
        <dbReference type="ARBA" id="ARBA00023136"/>
    </source>
</evidence>
<feature type="region of interest" description="Disordered" evidence="11">
    <location>
        <begin position="1"/>
        <end position="20"/>
    </location>
</feature>
<evidence type="ECO:0000256" key="9">
    <source>
        <dbReference type="ARBA" id="ARBA00023288"/>
    </source>
</evidence>
<dbReference type="Pfam" id="PF00631">
    <property type="entry name" value="G-gamma"/>
    <property type="match status" value="1"/>
</dbReference>
<dbReference type="PROSITE" id="PS50058">
    <property type="entry name" value="G_PROTEIN_GAMMA"/>
    <property type="match status" value="1"/>
</dbReference>
<evidence type="ECO:0000256" key="11">
    <source>
        <dbReference type="SAM" id="MobiDB-lite"/>
    </source>
</evidence>
<comment type="subunit">
    <text evidence="3">G proteins are composed of 3 units, alpha, beta and gamma.</text>
</comment>
<evidence type="ECO:0000256" key="7">
    <source>
        <dbReference type="ARBA" id="ARBA00023139"/>
    </source>
</evidence>
<evidence type="ECO:0000256" key="2">
    <source>
        <dbReference type="ARBA" id="ARBA00007431"/>
    </source>
</evidence>
<comment type="caution">
    <text evidence="13">The sequence shown here is derived from an EMBL/GenBank/DDBJ whole genome shotgun (WGS) entry which is preliminary data.</text>
</comment>
<sequence>MKLPDKGIHPVREMSSYPRSGMANKVQNLSENKLKRILEYNARLEQQLKTPRVTVSEASKSLIAYCKDTHDPLVPSVWGPVPKSEDPFAPSAQGGCCSLM</sequence>
<dbReference type="GO" id="GO:0005834">
    <property type="term" value="C:heterotrimeric G-protein complex"/>
    <property type="evidence" value="ECO:0007669"/>
    <property type="project" value="TreeGrafter"/>
</dbReference>
<dbReference type="Proteomes" id="UP000654370">
    <property type="component" value="Unassembled WGS sequence"/>
</dbReference>
<keyword evidence="6" id="KW-0472">Membrane</keyword>
<keyword evidence="5" id="KW-0488">Methylation</keyword>
<evidence type="ECO:0000256" key="1">
    <source>
        <dbReference type="ARBA" id="ARBA00004170"/>
    </source>
</evidence>
<dbReference type="PANTHER" id="PTHR28189">
    <property type="entry name" value="GUANINE NUCLEOTIDE-BINDING PROTEIN SUBUNIT GAMMA"/>
    <property type="match status" value="1"/>
</dbReference>
<name>A0A8H7PYI0_MORIS</name>